<reference evidence="3" key="1">
    <citation type="journal article" date="2020" name="Stud. Mycol.">
        <title>101 Dothideomycetes genomes: a test case for predicting lifestyles and emergence of pathogens.</title>
        <authorList>
            <person name="Haridas S."/>
            <person name="Albert R."/>
            <person name="Binder M."/>
            <person name="Bloem J."/>
            <person name="Labutti K."/>
            <person name="Salamov A."/>
            <person name="Andreopoulos B."/>
            <person name="Baker S."/>
            <person name="Barry K."/>
            <person name="Bills G."/>
            <person name="Bluhm B."/>
            <person name="Cannon C."/>
            <person name="Castanera R."/>
            <person name="Culley D."/>
            <person name="Daum C."/>
            <person name="Ezra D."/>
            <person name="Gonzalez J."/>
            <person name="Henrissat B."/>
            <person name="Kuo A."/>
            <person name="Liang C."/>
            <person name="Lipzen A."/>
            <person name="Lutzoni F."/>
            <person name="Magnuson J."/>
            <person name="Mondo S."/>
            <person name="Nolan M."/>
            <person name="Ohm R."/>
            <person name="Pangilinan J."/>
            <person name="Park H.-J."/>
            <person name="Ramirez L."/>
            <person name="Alfaro M."/>
            <person name="Sun H."/>
            <person name="Tritt A."/>
            <person name="Yoshinaga Y."/>
            <person name="Zwiers L.-H."/>
            <person name="Turgeon B."/>
            <person name="Goodwin S."/>
            <person name="Spatafora J."/>
            <person name="Crous P."/>
            <person name="Grigoriev I."/>
        </authorList>
    </citation>
    <scope>NUCLEOTIDE SEQUENCE</scope>
    <source>
        <strain evidence="3">CBS 130266</strain>
    </source>
</reference>
<accession>A0A9P4TX14</accession>
<sequence length="337" mass="37327">MTSSKDTRAPTLGHLVRLHVLSPSELPSHPVLSSSQKHSSTDTSASPHLKTFITQALTEGATFIDKTIPQTFRPTNTKPSPPSEASVASSKRKISKGDILNGIKEGKPGFAKTWRDEVWFARRSVHVQGREMGRASWIEFVDGLLRNHSLNEADYTPNVFDAREIGNWEDELRGIEFEGYDEVRMFIYEMSHHIPFPLYNRTFPTLVISAIDSAKTGTSSFVLVQIPVDLTSVLTALYSTGKNRTELRKARQKKKVVLGQYVSVERCKVVDERGHEDDGKVVWDMATASDARGWLPMALQKLGVPGAVVKDVGCFMKWTAGKRARNGPQTTSDGAAS</sequence>
<feature type="compositionally biased region" description="Low complexity" evidence="1">
    <location>
        <begin position="33"/>
        <end position="46"/>
    </location>
</feature>
<dbReference type="PANTHER" id="PTHR40370:SF1">
    <property type="entry name" value="DUF3074 DOMAIN-CONTAINING PROTEIN"/>
    <property type="match status" value="1"/>
</dbReference>
<dbReference type="SUPFAM" id="SSF55961">
    <property type="entry name" value="Bet v1-like"/>
    <property type="match status" value="1"/>
</dbReference>
<dbReference type="Pfam" id="PF11274">
    <property type="entry name" value="DUF3074"/>
    <property type="match status" value="1"/>
</dbReference>
<keyword evidence="4" id="KW-1185">Reference proteome</keyword>
<evidence type="ECO:0000256" key="1">
    <source>
        <dbReference type="SAM" id="MobiDB-lite"/>
    </source>
</evidence>
<dbReference type="PANTHER" id="PTHR40370">
    <property type="entry name" value="EXPRESSED PROTEIN"/>
    <property type="match status" value="1"/>
</dbReference>
<dbReference type="EMBL" id="MU007043">
    <property type="protein sequence ID" value="KAF2429874.1"/>
    <property type="molecule type" value="Genomic_DNA"/>
</dbReference>
<protein>
    <recommendedName>
        <fullName evidence="2">DUF3074 domain-containing protein</fullName>
    </recommendedName>
</protein>
<gene>
    <name evidence="3" type="ORF">EJ08DRAFT_734607</name>
</gene>
<proteinExistence type="predicted"/>
<dbReference type="InterPro" id="IPR024500">
    <property type="entry name" value="DUF3074"/>
</dbReference>
<dbReference type="Proteomes" id="UP000800235">
    <property type="component" value="Unassembled WGS sequence"/>
</dbReference>
<feature type="domain" description="DUF3074" evidence="2">
    <location>
        <begin position="119"/>
        <end position="319"/>
    </location>
</feature>
<comment type="caution">
    <text evidence="3">The sequence shown here is derived from an EMBL/GenBank/DDBJ whole genome shotgun (WGS) entry which is preliminary data.</text>
</comment>
<name>A0A9P4TX14_9PEZI</name>
<organism evidence="3 4">
    <name type="scientific">Tothia fuscella</name>
    <dbReference type="NCBI Taxonomy" id="1048955"/>
    <lineage>
        <taxon>Eukaryota</taxon>
        <taxon>Fungi</taxon>
        <taxon>Dikarya</taxon>
        <taxon>Ascomycota</taxon>
        <taxon>Pezizomycotina</taxon>
        <taxon>Dothideomycetes</taxon>
        <taxon>Pleosporomycetidae</taxon>
        <taxon>Venturiales</taxon>
        <taxon>Cylindrosympodiaceae</taxon>
        <taxon>Tothia</taxon>
    </lineage>
</organism>
<evidence type="ECO:0000313" key="4">
    <source>
        <dbReference type="Proteomes" id="UP000800235"/>
    </source>
</evidence>
<evidence type="ECO:0000313" key="3">
    <source>
        <dbReference type="EMBL" id="KAF2429874.1"/>
    </source>
</evidence>
<evidence type="ECO:0000259" key="2">
    <source>
        <dbReference type="Pfam" id="PF11274"/>
    </source>
</evidence>
<feature type="region of interest" description="Disordered" evidence="1">
    <location>
        <begin position="70"/>
        <end position="93"/>
    </location>
</feature>
<dbReference type="OrthoDB" id="6423603at2759"/>
<dbReference type="AlphaFoldDB" id="A0A9P4TX14"/>
<feature type="region of interest" description="Disordered" evidence="1">
    <location>
        <begin position="25"/>
        <end position="47"/>
    </location>
</feature>